<dbReference type="InterPro" id="IPR011049">
    <property type="entry name" value="Serralysin-like_metalloprot_C"/>
</dbReference>
<dbReference type="InterPro" id="IPR041690">
    <property type="entry name" value="Cadherin_5"/>
</dbReference>
<protein>
    <recommendedName>
        <fullName evidence="2">Dystroglycan-type cadherin-like domain-containing protein</fullName>
    </recommendedName>
</protein>
<dbReference type="Pfam" id="PF00353">
    <property type="entry name" value="HemolysinCabind"/>
    <property type="match status" value="2"/>
</dbReference>
<dbReference type="InterPro" id="IPR006644">
    <property type="entry name" value="Cadg"/>
</dbReference>
<dbReference type="SMART" id="SM00736">
    <property type="entry name" value="CADG"/>
    <property type="match status" value="1"/>
</dbReference>
<name>A0A512NP35_9HYPH</name>
<feature type="compositionally biased region" description="Polar residues" evidence="1">
    <location>
        <begin position="1"/>
        <end position="12"/>
    </location>
</feature>
<dbReference type="InterPro" id="IPR013783">
    <property type="entry name" value="Ig-like_fold"/>
</dbReference>
<dbReference type="SUPFAM" id="SSF51120">
    <property type="entry name" value="beta-Roll"/>
    <property type="match status" value="3"/>
</dbReference>
<dbReference type="GO" id="GO:0005509">
    <property type="term" value="F:calcium ion binding"/>
    <property type="evidence" value="ECO:0007669"/>
    <property type="project" value="InterPro"/>
</dbReference>
<dbReference type="Gene3D" id="2.60.40.3440">
    <property type="match status" value="1"/>
</dbReference>
<dbReference type="RefSeq" id="WP_373867984.1">
    <property type="nucleotide sequence ID" value="NZ_BKAJ01000177.1"/>
</dbReference>
<dbReference type="Pfam" id="PF05345">
    <property type="entry name" value="He_PIG"/>
    <property type="match status" value="1"/>
</dbReference>
<dbReference type="InterPro" id="IPR015919">
    <property type="entry name" value="Cadherin-like_sf"/>
</dbReference>
<keyword evidence="4" id="KW-1185">Reference proteome</keyword>
<dbReference type="NCBIfam" id="TIGR01965">
    <property type="entry name" value="VCBS_repeat"/>
    <property type="match status" value="2"/>
</dbReference>
<sequence length="2392" mass="241654">MALTANATSTNPIVLENQKPGNPESEWGIDGAGDSNIEGFATDISVNHGNTINFKINTDSSHYRIDIYRLGYYGGMGARKVATIDHTGVQNQPDPLSDPTTGLVDAGNWAVSASWAVPADAVSGVYIAKLTRLDGTSGENQIPFIVRDDSSHSDIVFQTADETWQAYNGWGGANFYGGNGPATGQGAGRAFAVSYNRPIATRGGVGTASGPQDYLFGAEYAAISWLEQNGYDVSYMAGVDIDRYGSLLLNHKVFVDAGHDEYWSGQQRTNVEAARDAGVNLEFWSGNEVYWKTRWGNSISSDQTAYRTLISYKETWASADNDPSNQWTGTFRDPRFAGPNALGAGNPENSLTGQLFQVDSSGSNGNFRLDAITVPYDDANLRFWRNTSVANLQSGQTATLNTNYLGYEWDEAPDNGFDPAGLVKLSSTTLDVNSYLLDYGNTTGNGTATHNLTLYRAPSGALVFGAGTVYWSWALSNNHDNEVTPTDPRVQQAMVNLFADMGVQPGTLASGLITGQPTTDHTAPSSAINPIGTISPFHLVTISGTATDAGGGVVAGVEVSTDNGLSWHPATGDENWTYGWNPQTAGTYTILSRAVDDSINLEAPSAGQTVTVSNSNYVTLFSGSSTPAVVNTTDFSAVELGVRFQSSVAGTVSGIRFYKGSNDTGVHTGEIWSSTGQELATVTFSNETSSGWQTAFFSNPVTIQPGITYTASYHTNVGHYSNTANYFISDVVSGSLTAPGSSNGVYAYGSNSLFPTNTYQQENFWVDVFFSPGGTGGVNQPPVAINDVGPAVIRDTPVTIAAASLLANDSDPNFDPLTITSVSDGGLAHGSVSLNTQNNTITYAPDAGYTGPASFTYTVSDGRGGTATGTVSLTVWPPGLVPVSLFTASQTPVQTNLNDGSPIEVGMKFQSSVAGQITALKFYRSAGDTGADLLDLWTVAGTNLASVTFSNTAASGWQTVNLSTPVTIAANTTYVASYHTTGAYVATDNFFTTAITSGVLTAPSTITVAGGNGVYAYGGSSTTGIFPISTFSAANYWADVVFASSASNTAPTAVADTADATERGGVANSTGGSPATGNVLTNDTDPDAGDTKTVFAVSFGAVSGTLGAALAGAHGSLVLNASGTFTYTVNETDAAVQALRQSTDTLSDVFSYTMRDTAGATSSTTLTAIIHGADDAPTLAAQTAGQNATVGSAFSLALPAGTFADVDAGDSLAYTATAADGSALPTWLSFNATTRTFSGTPAAGDVGTLGVKVMATDLGGLAASETFNIAVTTTPDTPPTAVADTADATEKGGIANSTGGSPATGNVLANDTDPDAGDTKTVSAVSFGAVGGTLGTALAGAHGSLVLSASGAFTYAINETDTAVQALRQSTDTLTDTFSYTMRDAAGATSSTTLTVTIHGADDAPTISNVAVGATSISFVASDPDNATLSLASPFAAAFGNPSITSGATTTLTPSVRTTAVSGTLQVTDGTYTADVVGLYLGTSGNNTTTAPNPTTPNAMYGFGGGDTFTGGTGADRIVGGAGADVLGGGAGDDTFYLANGDFASGESIDGSADADTIVLTNATTVAFSNGTVSNVEALTGSSGNDIVTMSANQWAGFNAIDLGGGTNVLNVVAGGDTSAALTPVTTNVTTGSLTGTSGNDSITLTGAQLDAMIIGAGTINLAAGTDTINLTSTSADLNTLGATNASIQGVEAISAAAAPSGVTIMLSGQTEGFTITGSANNDTITGGRGADTITGGAGVDRFVFNSGSSPGTVGGSGNAGTITGYDVITDFSVNAGGDVLDTPNVNVRANETVNGTDSVLTIGGQTIKSHQISNGIIAFSSNNTFSAATTLSLTSLANVAAAMDYVHRNDFATAAGANIGFVANMNGTPHTFIFDQVANIASAANDILVDLPNVTLTSLSGANLAPAGTAGQAINLGLTNPADHLGLITVNIAGVPSGWTLSEGADNHDGTWSVQTSDVSALSITAPATYAGAVSSQISQTWTAPTGGTALAMITNNVEAYAPGGPIFAIAGDDHLSGSSGSDMFVLAQPIGNDTIHNFDVAHGKVDLIAFGDLSSFPDIQARLSANGNGDAVVTIGDGQSITFDGVSSKALTADNFVFNVDPVMSNANSIAIDDRSVLPLAGTIDNGGTIELASTGGEARLLVLAGGLTLEGGGHVELSDGNGNIIAGTTPDATLTNADNTISGAGQLGDGQLTLHNRGTIIASGSNALTIDTGANEVDNAGTLEATGSGGLVINSDIANSGLLWANGGNVTAAGNVTGTGSARIDGAAIFEAAGTFSGNVMFEADAVATLKINHAADFHGTVAGFDGNDVLDLADLAFGGSTTLGYAGNSSGTGGTLTASDGTHMATIALLGQYAASSFAMSADGSGGTFIHDVPPTILAATPTQPQHA</sequence>
<dbReference type="Proteomes" id="UP000321058">
    <property type="component" value="Unassembled WGS sequence"/>
</dbReference>
<feature type="region of interest" description="Disordered" evidence="1">
    <location>
        <begin position="1058"/>
        <end position="1083"/>
    </location>
</feature>
<feature type="domain" description="Dystroglycan-type cadherin-like" evidence="2">
    <location>
        <begin position="1178"/>
        <end position="1278"/>
    </location>
</feature>
<dbReference type="PRINTS" id="PR00313">
    <property type="entry name" value="CABNDNGRPT"/>
</dbReference>
<dbReference type="InterPro" id="IPR001343">
    <property type="entry name" value="Hemolysn_Ca-bd"/>
</dbReference>
<dbReference type="InterPro" id="IPR014756">
    <property type="entry name" value="Ig_E-set"/>
</dbReference>
<organism evidence="3 4">
    <name type="scientific">Reyranella soli</name>
    <dbReference type="NCBI Taxonomy" id="1230389"/>
    <lineage>
        <taxon>Bacteria</taxon>
        <taxon>Pseudomonadati</taxon>
        <taxon>Pseudomonadota</taxon>
        <taxon>Alphaproteobacteria</taxon>
        <taxon>Hyphomicrobiales</taxon>
        <taxon>Reyranellaceae</taxon>
        <taxon>Reyranella</taxon>
    </lineage>
</organism>
<dbReference type="SUPFAM" id="SSF81296">
    <property type="entry name" value="E set domains"/>
    <property type="match status" value="1"/>
</dbReference>
<dbReference type="Pfam" id="PF17803">
    <property type="entry name" value="Cadherin_4"/>
    <property type="match status" value="1"/>
</dbReference>
<dbReference type="EMBL" id="BKAJ01000177">
    <property type="protein sequence ID" value="GEP60713.1"/>
    <property type="molecule type" value="Genomic_DNA"/>
</dbReference>
<evidence type="ECO:0000256" key="1">
    <source>
        <dbReference type="SAM" id="MobiDB-lite"/>
    </source>
</evidence>
<dbReference type="Pfam" id="PF20254">
    <property type="entry name" value="DMFA2_C"/>
    <property type="match status" value="1"/>
</dbReference>
<dbReference type="Gene3D" id="2.60.40.10">
    <property type="entry name" value="Immunoglobulins"/>
    <property type="match status" value="1"/>
</dbReference>
<dbReference type="PROSITE" id="PS00330">
    <property type="entry name" value="HEMOLYSIN_CALCIUM"/>
    <property type="match status" value="2"/>
</dbReference>
<dbReference type="InterPro" id="IPR018511">
    <property type="entry name" value="Hemolysin-typ_Ca-bd_CS"/>
</dbReference>
<evidence type="ECO:0000313" key="4">
    <source>
        <dbReference type="Proteomes" id="UP000321058"/>
    </source>
</evidence>
<gene>
    <name evidence="3" type="ORF">RSO01_78790</name>
</gene>
<dbReference type="InterPro" id="IPR040853">
    <property type="entry name" value="RapA2_cadherin-like"/>
</dbReference>
<dbReference type="InterPro" id="IPR025141">
    <property type="entry name" value="DUF4082"/>
</dbReference>
<dbReference type="Gene3D" id="2.150.10.10">
    <property type="entry name" value="Serralysin-like metalloprotease, C-terminal"/>
    <property type="match status" value="3"/>
</dbReference>
<dbReference type="SUPFAM" id="SSF49313">
    <property type="entry name" value="Cadherin-like"/>
    <property type="match status" value="1"/>
</dbReference>
<dbReference type="Pfam" id="PF17963">
    <property type="entry name" value="Big_9"/>
    <property type="match status" value="1"/>
</dbReference>
<dbReference type="Gene3D" id="2.60.40.650">
    <property type="match status" value="1"/>
</dbReference>
<dbReference type="Pfam" id="PF17892">
    <property type="entry name" value="Cadherin_5"/>
    <property type="match status" value="1"/>
</dbReference>
<dbReference type="InterPro" id="IPR010221">
    <property type="entry name" value="VCBS_dom"/>
</dbReference>
<proteinExistence type="predicted"/>
<reference evidence="3 4" key="1">
    <citation type="submission" date="2019-07" db="EMBL/GenBank/DDBJ databases">
        <title>Whole genome shotgun sequence of Reyranella soli NBRC 108950.</title>
        <authorList>
            <person name="Hosoyama A."/>
            <person name="Uohara A."/>
            <person name="Ohji S."/>
            <person name="Ichikawa N."/>
        </authorList>
    </citation>
    <scope>NUCLEOTIDE SEQUENCE [LARGE SCALE GENOMIC DNA]</scope>
    <source>
        <strain evidence="3 4">NBRC 108950</strain>
    </source>
</reference>
<dbReference type="Pfam" id="PF13313">
    <property type="entry name" value="DUF4082"/>
    <property type="match status" value="2"/>
</dbReference>
<accession>A0A512NP35</accession>
<feature type="compositionally biased region" description="Polar residues" evidence="1">
    <location>
        <begin position="1067"/>
        <end position="1083"/>
    </location>
</feature>
<evidence type="ECO:0000313" key="3">
    <source>
        <dbReference type="EMBL" id="GEP60713.1"/>
    </source>
</evidence>
<feature type="region of interest" description="Disordered" evidence="1">
    <location>
        <begin position="1"/>
        <end position="25"/>
    </location>
</feature>
<dbReference type="GO" id="GO:0016020">
    <property type="term" value="C:membrane"/>
    <property type="evidence" value="ECO:0007669"/>
    <property type="project" value="InterPro"/>
</dbReference>
<evidence type="ECO:0000259" key="2">
    <source>
        <dbReference type="SMART" id="SM00736"/>
    </source>
</evidence>
<dbReference type="InterPro" id="IPR046540">
    <property type="entry name" value="DMFA2_C"/>
</dbReference>
<comment type="caution">
    <text evidence="3">The sequence shown here is derived from an EMBL/GenBank/DDBJ whole genome shotgun (WGS) entry which is preliminary data.</text>
</comment>